<sequence>MPRPLVLFRPSNSGLASFCACFRYPVLGRSCPYASRHTRCTLVRACLSEVLQRIIHSNSPPKTSDSLQFCGTIDHGSTHLAATAQIRMCPALKTV</sequence>
<dbReference type="PROSITE" id="PS51257">
    <property type="entry name" value="PROKAR_LIPOPROTEIN"/>
    <property type="match status" value="1"/>
</dbReference>
<gene>
    <name evidence="1" type="ORF">K444DRAFT_363471</name>
</gene>
<dbReference type="GeneID" id="36580288"/>
<organism evidence="1 2">
    <name type="scientific">Hyaloscypha bicolor E</name>
    <dbReference type="NCBI Taxonomy" id="1095630"/>
    <lineage>
        <taxon>Eukaryota</taxon>
        <taxon>Fungi</taxon>
        <taxon>Dikarya</taxon>
        <taxon>Ascomycota</taxon>
        <taxon>Pezizomycotina</taxon>
        <taxon>Leotiomycetes</taxon>
        <taxon>Helotiales</taxon>
        <taxon>Hyaloscyphaceae</taxon>
        <taxon>Hyaloscypha</taxon>
        <taxon>Hyaloscypha bicolor</taxon>
    </lineage>
</organism>
<dbReference type="Proteomes" id="UP000235371">
    <property type="component" value="Unassembled WGS sequence"/>
</dbReference>
<evidence type="ECO:0000313" key="1">
    <source>
        <dbReference type="EMBL" id="PMD61084.1"/>
    </source>
</evidence>
<keyword evidence="2" id="KW-1185">Reference proteome</keyword>
<dbReference type="InParanoid" id="A0A2J6TDH7"/>
<evidence type="ECO:0000313" key="2">
    <source>
        <dbReference type="Proteomes" id="UP000235371"/>
    </source>
</evidence>
<dbReference type="RefSeq" id="XP_024737988.1">
    <property type="nucleotide sequence ID" value="XM_024872207.1"/>
</dbReference>
<proteinExistence type="predicted"/>
<dbReference type="AlphaFoldDB" id="A0A2J6TDH7"/>
<accession>A0A2J6TDH7</accession>
<protein>
    <submittedName>
        <fullName evidence="1">Uncharacterized protein</fullName>
    </submittedName>
</protein>
<reference evidence="1 2" key="1">
    <citation type="submission" date="2016-04" db="EMBL/GenBank/DDBJ databases">
        <title>A degradative enzymes factory behind the ericoid mycorrhizal symbiosis.</title>
        <authorList>
            <consortium name="DOE Joint Genome Institute"/>
            <person name="Martino E."/>
            <person name="Morin E."/>
            <person name="Grelet G."/>
            <person name="Kuo A."/>
            <person name="Kohler A."/>
            <person name="Daghino S."/>
            <person name="Barry K."/>
            <person name="Choi C."/>
            <person name="Cichocki N."/>
            <person name="Clum A."/>
            <person name="Copeland A."/>
            <person name="Hainaut M."/>
            <person name="Haridas S."/>
            <person name="Labutti K."/>
            <person name="Lindquist E."/>
            <person name="Lipzen A."/>
            <person name="Khouja H.-R."/>
            <person name="Murat C."/>
            <person name="Ohm R."/>
            <person name="Olson A."/>
            <person name="Spatafora J."/>
            <person name="Veneault-Fourrey C."/>
            <person name="Henrissat B."/>
            <person name="Grigoriev I."/>
            <person name="Martin F."/>
            <person name="Perotto S."/>
        </authorList>
    </citation>
    <scope>NUCLEOTIDE SEQUENCE [LARGE SCALE GENOMIC DNA]</scope>
    <source>
        <strain evidence="1 2">E</strain>
    </source>
</reference>
<dbReference type="EMBL" id="KZ613786">
    <property type="protein sequence ID" value="PMD61084.1"/>
    <property type="molecule type" value="Genomic_DNA"/>
</dbReference>
<name>A0A2J6TDH7_9HELO</name>